<dbReference type="Pfam" id="PF07883">
    <property type="entry name" value="Cupin_2"/>
    <property type="match status" value="1"/>
</dbReference>
<dbReference type="Gene3D" id="2.60.120.10">
    <property type="entry name" value="Jelly Rolls"/>
    <property type="match status" value="1"/>
</dbReference>
<dbReference type="EMBL" id="JBHLUD010000009">
    <property type="protein sequence ID" value="MFC0545600.1"/>
    <property type="molecule type" value="Genomic_DNA"/>
</dbReference>
<organism evidence="2 3">
    <name type="scientific">Kutzneria chonburiensis</name>
    <dbReference type="NCBI Taxonomy" id="1483604"/>
    <lineage>
        <taxon>Bacteria</taxon>
        <taxon>Bacillati</taxon>
        <taxon>Actinomycetota</taxon>
        <taxon>Actinomycetes</taxon>
        <taxon>Pseudonocardiales</taxon>
        <taxon>Pseudonocardiaceae</taxon>
        <taxon>Kutzneria</taxon>
    </lineage>
</organism>
<evidence type="ECO:0000313" key="3">
    <source>
        <dbReference type="Proteomes" id="UP001589810"/>
    </source>
</evidence>
<dbReference type="PANTHER" id="PTHR36440">
    <property type="entry name" value="PUTATIVE (AFU_ORTHOLOGUE AFUA_8G07350)-RELATED"/>
    <property type="match status" value="1"/>
</dbReference>
<dbReference type="Proteomes" id="UP001589810">
    <property type="component" value="Unassembled WGS sequence"/>
</dbReference>
<gene>
    <name evidence="2" type="ORF">ACFFH7_29085</name>
</gene>
<dbReference type="InterPro" id="IPR014710">
    <property type="entry name" value="RmlC-like_jellyroll"/>
</dbReference>
<proteinExistence type="predicted"/>
<dbReference type="RefSeq" id="WP_273944157.1">
    <property type="nucleotide sequence ID" value="NZ_CP097263.1"/>
</dbReference>
<dbReference type="InterPro" id="IPR013096">
    <property type="entry name" value="Cupin_2"/>
</dbReference>
<evidence type="ECO:0000313" key="2">
    <source>
        <dbReference type="EMBL" id="MFC0545600.1"/>
    </source>
</evidence>
<dbReference type="SUPFAM" id="SSF51182">
    <property type="entry name" value="RmlC-like cupins"/>
    <property type="match status" value="1"/>
</dbReference>
<dbReference type="InterPro" id="IPR053146">
    <property type="entry name" value="QDO-like"/>
</dbReference>
<protein>
    <submittedName>
        <fullName evidence="2">Cupin domain-containing protein</fullName>
    </submittedName>
</protein>
<name>A0ABV6MZ55_9PSEU</name>
<evidence type="ECO:0000259" key="1">
    <source>
        <dbReference type="Pfam" id="PF07883"/>
    </source>
</evidence>
<dbReference type="PANTHER" id="PTHR36440:SF1">
    <property type="entry name" value="PUTATIVE (AFU_ORTHOLOGUE AFUA_8G07350)-RELATED"/>
    <property type="match status" value="1"/>
</dbReference>
<sequence>MTLVRADEAELLGTDSAAIRLLADGRDTDGAISASRTTLAAGIDGPPPHFHRGSAEIFFVLSGSLQALAGDRVVTLSHGDFLVVPRLMPHAFRTVTEAADVLILFAPGMLDRLDYFRLGDRVLKGQADPRELLATQDRFDNHFTKSPLWSAARPHQAS</sequence>
<comment type="caution">
    <text evidence="2">The sequence shown here is derived from an EMBL/GenBank/DDBJ whole genome shotgun (WGS) entry which is preliminary data.</text>
</comment>
<dbReference type="InterPro" id="IPR011051">
    <property type="entry name" value="RmlC_Cupin_sf"/>
</dbReference>
<reference evidence="2 3" key="1">
    <citation type="submission" date="2024-09" db="EMBL/GenBank/DDBJ databases">
        <authorList>
            <person name="Sun Q."/>
            <person name="Mori K."/>
        </authorList>
    </citation>
    <scope>NUCLEOTIDE SEQUENCE [LARGE SCALE GENOMIC DNA]</scope>
    <source>
        <strain evidence="2 3">TBRC 1432</strain>
    </source>
</reference>
<keyword evidence="3" id="KW-1185">Reference proteome</keyword>
<feature type="domain" description="Cupin type-2" evidence="1">
    <location>
        <begin position="37"/>
        <end position="103"/>
    </location>
</feature>
<accession>A0ABV6MZ55</accession>